<keyword evidence="3" id="KW-0560">Oxidoreductase</keyword>
<dbReference type="SUPFAM" id="SSF51735">
    <property type="entry name" value="NAD(P)-binding Rossmann-fold domains"/>
    <property type="match status" value="1"/>
</dbReference>
<keyword evidence="2" id="KW-0521">NADP</keyword>
<dbReference type="InterPro" id="IPR057571">
    <property type="entry name" value="SDR_PhqE-like"/>
</dbReference>
<evidence type="ECO:0000256" key="3">
    <source>
        <dbReference type="ARBA" id="ARBA00023002"/>
    </source>
</evidence>
<dbReference type="PANTHER" id="PTHR43477">
    <property type="entry name" value="DIHYDROANTICAPSIN 7-DEHYDROGENASE"/>
    <property type="match status" value="1"/>
</dbReference>
<name>A0ABR2UFE6_9PEZI</name>
<dbReference type="InterPro" id="IPR051122">
    <property type="entry name" value="SDR_DHRS6-like"/>
</dbReference>
<comment type="caution">
    <text evidence="4">The sequence shown here is derived from an EMBL/GenBank/DDBJ whole genome shotgun (WGS) entry which is preliminary data.</text>
</comment>
<dbReference type="InterPro" id="IPR002347">
    <property type="entry name" value="SDR_fam"/>
</dbReference>
<proteinExistence type="inferred from homology"/>
<organism evidence="4 5">
    <name type="scientific">Seiridium unicorne</name>
    <dbReference type="NCBI Taxonomy" id="138068"/>
    <lineage>
        <taxon>Eukaryota</taxon>
        <taxon>Fungi</taxon>
        <taxon>Dikarya</taxon>
        <taxon>Ascomycota</taxon>
        <taxon>Pezizomycotina</taxon>
        <taxon>Sordariomycetes</taxon>
        <taxon>Xylariomycetidae</taxon>
        <taxon>Amphisphaeriales</taxon>
        <taxon>Sporocadaceae</taxon>
        <taxon>Seiridium</taxon>
    </lineage>
</organism>
<dbReference type="EMBL" id="JARVKF010000441">
    <property type="protein sequence ID" value="KAK9413211.1"/>
    <property type="molecule type" value="Genomic_DNA"/>
</dbReference>
<protein>
    <submittedName>
        <fullName evidence="4">Short chain dehydrogenase</fullName>
    </submittedName>
</protein>
<accession>A0ABR2UFE6</accession>
<sequence length="254" mass="26723">MTPYNKLASQHVVIIGGTKGIGRSVAIAAAEAGAHVSIIGATKASADATTSEIISLHPPSKVTGYHCDLSAPSIENNLETLFSQLGEVNHLVYTATNSLPSRSPVQQITAQSIGDSTTRLVATLLAIKVASRYLVQSRRSSVTLTTGSIADQPQPGCSLLAYAAQGLVGLTRALALDLKPIRVNIVEPGFVLNTGLWSQLTSEQLEAISQDLAQRMPTGSPGAAEDVAEAYMYCMKDHNCTGETIKTRSGQHLV</sequence>
<evidence type="ECO:0000256" key="2">
    <source>
        <dbReference type="ARBA" id="ARBA00022857"/>
    </source>
</evidence>
<reference evidence="4 5" key="1">
    <citation type="journal article" date="2024" name="J. Plant Pathol.">
        <title>Sequence and assembly of the genome of Seiridium unicorne, isolate CBS 538.82, causal agent of cypress canker disease.</title>
        <authorList>
            <person name="Scali E."/>
            <person name="Rocca G.D."/>
            <person name="Danti R."/>
            <person name="Garbelotto M."/>
            <person name="Barberini S."/>
            <person name="Baroncelli R."/>
            <person name="Emiliani G."/>
        </authorList>
    </citation>
    <scope>NUCLEOTIDE SEQUENCE [LARGE SCALE GENOMIC DNA]</scope>
    <source>
        <strain evidence="4 5">BM-138-508</strain>
    </source>
</reference>
<dbReference type="PRINTS" id="PR00081">
    <property type="entry name" value="GDHRDH"/>
</dbReference>
<dbReference type="InterPro" id="IPR036291">
    <property type="entry name" value="NAD(P)-bd_dom_sf"/>
</dbReference>
<evidence type="ECO:0000313" key="4">
    <source>
        <dbReference type="EMBL" id="KAK9413211.1"/>
    </source>
</evidence>
<gene>
    <name evidence="4" type="ORF">SUNI508_11987</name>
</gene>
<keyword evidence="5" id="KW-1185">Reference proteome</keyword>
<dbReference type="Pfam" id="PF23441">
    <property type="entry name" value="SDR"/>
    <property type="match status" value="1"/>
</dbReference>
<dbReference type="Proteomes" id="UP001408356">
    <property type="component" value="Unassembled WGS sequence"/>
</dbReference>
<dbReference type="PANTHER" id="PTHR43477:SF1">
    <property type="entry name" value="DIHYDROANTICAPSIN 7-DEHYDROGENASE"/>
    <property type="match status" value="1"/>
</dbReference>
<comment type="similarity">
    <text evidence="1">Belongs to the short-chain dehydrogenases/reductases (SDR) family.</text>
</comment>
<evidence type="ECO:0000256" key="1">
    <source>
        <dbReference type="ARBA" id="ARBA00006484"/>
    </source>
</evidence>
<dbReference type="Gene3D" id="3.40.50.720">
    <property type="entry name" value="NAD(P)-binding Rossmann-like Domain"/>
    <property type="match status" value="1"/>
</dbReference>
<evidence type="ECO:0000313" key="5">
    <source>
        <dbReference type="Proteomes" id="UP001408356"/>
    </source>
</evidence>